<dbReference type="eggNOG" id="ENOG50317H1">
    <property type="taxonomic scope" value="Bacteria"/>
</dbReference>
<organism evidence="1 2">
    <name type="scientific">Nitrosospira lacus</name>
    <dbReference type="NCBI Taxonomy" id="1288494"/>
    <lineage>
        <taxon>Bacteria</taxon>
        <taxon>Pseudomonadati</taxon>
        <taxon>Pseudomonadota</taxon>
        <taxon>Betaproteobacteria</taxon>
        <taxon>Nitrosomonadales</taxon>
        <taxon>Nitrosomonadaceae</taxon>
        <taxon>Nitrosospira</taxon>
    </lineage>
</organism>
<reference evidence="1 2" key="1">
    <citation type="journal article" date="2015" name="Int. J. Syst. Evol. Microbiol.">
        <title>Nitrosospira lacus sp. nov., a psychrotolerant, ammonia-oxidizing bacterium from sandy lake sediment.</title>
        <authorList>
            <person name="Urakawa H."/>
            <person name="Garcia J.C."/>
            <person name="Nielsen J.L."/>
            <person name="Le V.Q."/>
            <person name="Kozlowski J.A."/>
            <person name="Stein L.Y."/>
            <person name="Lim C.K."/>
            <person name="Pommerening-Roser A."/>
            <person name="Martens-Habbena W."/>
            <person name="Stahl D.A."/>
            <person name="Klotz M.G."/>
        </authorList>
    </citation>
    <scope>NUCLEOTIDE SEQUENCE [LARGE SCALE GENOMIC DNA]</scope>
    <source>
        <strain evidence="1 2">APG3</strain>
    </source>
</reference>
<evidence type="ECO:0000313" key="1">
    <source>
        <dbReference type="EMBL" id="ARO88321.1"/>
    </source>
</evidence>
<gene>
    <name evidence="1" type="ORF">EBAPG3_011335</name>
</gene>
<keyword evidence="2" id="KW-1185">Reference proteome</keyword>
<dbReference type="EMBL" id="CP021106">
    <property type="protein sequence ID" value="ARO88321.1"/>
    <property type="molecule type" value="Genomic_DNA"/>
</dbReference>
<name>A0A1W6SRA2_9PROT</name>
<evidence type="ECO:0000313" key="2">
    <source>
        <dbReference type="Proteomes" id="UP000012179"/>
    </source>
</evidence>
<dbReference type="Proteomes" id="UP000012179">
    <property type="component" value="Chromosome"/>
</dbReference>
<accession>A0A1W6SRA2</accession>
<protein>
    <submittedName>
        <fullName evidence="1">Uncharacterized protein</fullName>
    </submittedName>
</protein>
<proteinExistence type="predicted"/>
<dbReference type="KEGG" id="nlc:EBAPG3_011335"/>
<dbReference type="AlphaFoldDB" id="A0A1W6SRA2"/>
<sequence>MKNRKDAVPGYRARHIISPIIAVVCALPLLHIPPAGAFVVDSCRRILAEGFYNDYARSNARFRDQAMYAQLCSSKFQHARQAINRAQQSGPDNSFGFSYGLFSQSESGPSPGRHSPDGSLSEDRFNQWKSAYCSKNSLADSSRAAEFLMQKVVPRSVANAWSACMQKREGLTCWATPQNKEIMLNVNWTKTGSLQPQVSHSYLTRGAVSKFEGADIRRILPVGYKLNPETLQIPIARETDRAVVASIQVNHEGVEHSCNVFIPGERDFALTTPFVAR</sequence>